<name>A0A9E2NNW2_9FIRM</name>
<dbReference type="AlphaFoldDB" id="A0A9E2NNW2"/>
<dbReference type="PANTHER" id="PTHR30399:SF1">
    <property type="entry name" value="UTP PYROPHOSPHATASE"/>
    <property type="match status" value="1"/>
</dbReference>
<organism evidence="2 3">
    <name type="scientific">Candidatus Cellulosilyticum pullistercoris</name>
    <dbReference type="NCBI Taxonomy" id="2838521"/>
    <lineage>
        <taxon>Bacteria</taxon>
        <taxon>Bacillati</taxon>
        <taxon>Bacillota</taxon>
        <taxon>Clostridia</taxon>
        <taxon>Lachnospirales</taxon>
        <taxon>Cellulosilyticaceae</taxon>
        <taxon>Cellulosilyticum</taxon>
    </lineage>
</organism>
<dbReference type="EMBL" id="JAHLFQ010000205">
    <property type="protein sequence ID" value="MBU3804828.1"/>
    <property type="molecule type" value="Genomic_DNA"/>
</dbReference>
<sequence>MKLSFDYKGIKVTYYLTYKKAKAISIQVTEEGRVNVTAPRGTPVFAVMDKVKGNAPWIISELYGKANAKKEVKLLEQYTYLGKNYKLEVVVNPEIENTKVKMIRGKFVVETATESAIHIREAIIEWYKQKVTAKIKERFKEYSPLFDKMPKNIEIVDEQNLLFHGNAEGIVANAKLGMLPVEVIDYILVSSLCRLNCEDDKSENQKLEEVLPNYQKSAEWLEKNKNHLVL</sequence>
<dbReference type="InterPro" id="IPR053136">
    <property type="entry name" value="UTP_pyrophosphatase-like"/>
</dbReference>
<reference evidence="2" key="2">
    <citation type="submission" date="2021-04" db="EMBL/GenBank/DDBJ databases">
        <authorList>
            <person name="Gilroy R."/>
        </authorList>
    </citation>
    <scope>NUCLEOTIDE SEQUENCE</scope>
    <source>
        <strain evidence="2">B5-657</strain>
    </source>
</reference>
<dbReference type="PANTHER" id="PTHR30399">
    <property type="entry name" value="UNCHARACTERIZED PROTEIN YGJP"/>
    <property type="match status" value="1"/>
</dbReference>
<evidence type="ECO:0000313" key="3">
    <source>
        <dbReference type="Proteomes" id="UP000824229"/>
    </source>
</evidence>
<proteinExistence type="predicted"/>
<protein>
    <submittedName>
        <fullName evidence="2">M48 family metallopeptidase</fullName>
    </submittedName>
</protein>
<feature type="domain" description="YgjP-like metallopeptidase" evidence="1">
    <location>
        <begin position="22"/>
        <end position="223"/>
    </location>
</feature>
<reference evidence="2" key="1">
    <citation type="journal article" date="2021" name="PeerJ">
        <title>Extensive microbial diversity within the chicken gut microbiome revealed by metagenomics and culture.</title>
        <authorList>
            <person name="Gilroy R."/>
            <person name="Ravi A."/>
            <person name="Getino M."/>
            <person name="Pursley I."/>
            <person name="Horton D.L."/>
            <person name="Alikhan N.F."/>
            <person name="Baker D."/>
            <person name="Gharbi K."/>
            <person name="Hall N."/>
            <person name="Watson M."/>
            <person name="Adriaenssens E.M."/>
            <person name="Foster-Nyarko E."/>
            <person name="Jarju S."/>
            <person name="Secka A."/>
            <person name="Antonio M."/>
            <person name="Oren A."/>
            <person name="Chaudhuri R.R."/>
            <person name="La Ragione R."/>
            <person name="Hildebrand F."/>
            <person name="Pallen M.J."/>
        </authorList>
    </citation>
    <scope>NUCLEOTIDE SEQUENCE</scope>
    <source>
        <strain evidence="2">B5-657</strain>
    </source>
</reference>
<dbReference type="InterPro" id="IPR002725">
    <property type="entry name" value="YgjP-like_metallopeptidase"/>
</dbReference>
<evidence type="ECO:0000313" key="2">
    <source>
        <dbReference type="EMBL" id="MBU3804828.1"/>
    </source>
</evidence>
<gene>
    <name evidence="2" type="ORF">H9872_08730</name>
</gene>
<evidence type="ECO:0000259" key="1">
    <source>
        <dbReference type="Pfam" id="PF01863"/>
    </source>
</evidence>
<accession>A0A9E2NNW2</accession>
<dbReference type="Pfam" id="PF01863">
    <property type="entry name" value="YgjP-like"/>
    <property type="match status" value="1"/>
</dbReference>
<dbReference type="Proteomes" id="UP000824229">
    <property type="component" value="Unassembled WGS sequence"/>
</dbReference>
<comment type="caution">
    <text evidence="2">The sequence shown here is derived from an EMBL/GenBank/DDBJ whole genome shotgun (WGS) entry which is preliminary data.</text>
</comment>